<dbReference type="EC" id="2.4.-.-" evidence="3"/>
<accession>A0ABW5JR39</accession>
<dbReference type="EMBL" id="JBHULK010000002">
    <property type="protein sequence ID" value="MFD2534983.1"/>
    <property type="molecule type" value="Genomic_DNA"/>
</dbReference>
<dbReference type="PANTHER" id="PTHR12526:SF630">
    <property type="entry name" value="GLYCOSYLTRANSFERASE"/>
    <property type="match status" value="1"/>
</dbReference>
<dbReference type="GO" id="GO:0016757">
    <property type="term" value="F:glycosyltransferase activity"/>
    <property type="evidence" value="ECO:0007669"/>
    <property type="project" value="UniProtKB-KW"/>
</dbReference>
<dbReference type="Pfam" id="PF00534">
    <property type="entry name" value="Glycos_transf_1"/>
    <property type="match status" value="1"/>
</dbReference>
<dbReference type="InterPro" id="IPR028098">
    <property type="entry name" value="Glyco_trans_4-like_N"/>
</dbReference>
<evidence type="ECO:0000313" key="4">
    <source>
        <dbReference type="Proteomes" id="UP001597441"/>
    </source>
</evidence>
<keyword evidence="3" id="KW-0808">Transferase</keyword>
<evidence type="ECO:0000259" key="1">
    <source>
        <dbReference type="Pfam" id="PF00534"/>
    </source>
</evidence>
<protein>
    <submittedName>
        <fullName evidence="3">Glycosyltransferase</fullName>
        <ecNumber evidence="3">2.4.-.-</ecNumber>
    </submittedName>
</protein>
<evidence type="ECO:0000259" key="2">
    <source>
        <dbReference type="Pfam" id="PF13439"/>
    </source>
</evidence>
<keyword evidence="4" id="KW-1185">Reference proteome</keyword>
<reference evidence="4" key="1">
    <citation type="journal article" date="2019" name="Int. J. Syst. Evol. Microbiol.">
        <title>The Global Catalogue of Microorganisms (GCM) 10K type strain sequencing project: providing services to taxonomists for standard genome sequencing and annotation.</title>
        <authorList>
            <consortium name="The Broad Institute Genomics Platform"/>
            <consortium name="The Broad Institute Genome Sequencing Center for Infectious Disease"/>
            <person name="Wu L."/>
            <person name="Ma J."/>
        </authorList>
    </citation>
    <scope>NUCLEOTIDE SEQUENCE [LARGE SCALE GENOMIC DNA]</scope>
    <source>
        <strain evidence="4">KCTC 42903</strain>
    </source>
</reference>
<dbReference type="InterPro" id="IPR001296">
    <property type="entry name" value="Glyco_trans_1"/>
</dbReference>
<comment type="caution">
    <text evidence="3">The sequence shown here is derived from an EMBL/GenBank/DDBJ whole genome shotgun (WGS) entry which is preliminary data.</text>
</comment>
<sequence>MKVLQLIDSLQTGGAERTAVNYANLLVNVIDKSYLCTTRLEGALKKTIDSQVEYMFLNKKRTIDFKAINKLNTFIKTHKITLVHAHSTSYVQAAILKLFNSRVQVIWHDHNGNRSSQGLFENLVLMLCSFFFRKVIVVNTNLKLWAENNLFTKKVYCLSNFSVLKEENQHTILKGKQGNCIVCLANLRHPKNHIMLLKAFKNISDSKLNWSLHLVGEDFNNAYSKQIKAYIIENKLEDRIFVYGLQQDINYILSQCDIGVLSSSSEGLPLSLLEYGLAKLAVVATNVGDCNKVITNKAEGELVNPNDVDAFSKGLLKYINNKDERKQAGEMLFKNVSANFSAKKNLEQLISIYSNA</sequence>
<dbReference type="SUPFAM" id="SSF53756">
    <property type="entry name" value="UDP-Glycosyltransferase/glycogen phosphorylase"/>
    <property type="match status" value="1"/>
</dbReference>
<evidence type="ECO:0000313" key="3">
    <source>
        <dbReference type="EMBL" id="MFD2534983.1"/>
    </source>
</evidence>
<dbReference type="PANTHER" id="PTHR12526">
    <property type="entry name" value="GLYCOSYLTRANSFERASE"/>
    <property type="match status" value="1"/>
</dbReference>
<keyword evidence="3" id="KW-0328">Glycosyltransferase</keyword>
<dbReference type="Proteomes" id="UP001597441">
    <property type="component" value="Unassembled WGS sequence"/>
</dbReference>
<dbReference type="RefSeq" id="WP_388016585.1">
    <property type="nucleotide sequence ID" value="NZ_JBHUDT010000002.1"/>
</dbReference>
<feature type="domain" description="Glycosyltransferase subfamily 4-like N-terminal" evidence="2">
    <location>
        <begin position="13"/>
        <end position="139"/>
    </location>
</feature>
<name>A0ABW5JR39_9FLAO</name>
<dbReference type="Gene3D" id="3.40.50.2000">
    <property type="entry name" value="Glycogen Phosphorylase B"/>
    <property type="match status" value="2"/>
</dbReference>
<proteinExistence type="predicted"/>
<dbReference type="Pfam" id="PF13439">
    <property type="entry name" value="Glyco_transf_4"/>
    <property type="match status" value="1"/>
</dbReference>
<feature type="domain" description="Glycosyl transferase family 1" evidence="1">
    <location>
        <begin position="166"/>
        <end position="330"/>
    </location>
</feature>
<dbReference type="CDD" id="cd03811">
    <property type="entry name" value="GT4_GT28_WabH-like"/>
    <property type="match status" value="1"/>
</dbReference>
<gene>
    <name evidence="3" type="ORF">ACFSQS_07700</name>
</gene>
<organism evidence="3 4">
    <name type="scientific">Gelatiniphilus marinus</name>
    <dbReference type="NCBI Taxonomy" id="1759464"/>
    <lineage>
        <taxon>Bacteria</taxon>
        <taxon>Pseudomonadati</taxon>
        <taxon>Bacteroidota</taxon>
        <taxon>Flavobacteriia</taxon>
        <taxon>Flavobacteriales</taxon>
        <taxon>Flavobacteriaceae</taxon>
        <taxon>Gelatiniphilus</taxon>
    </lineage>
</organism>